<dbReference type="InterPro" id="IPR015943">
    <property type="entry name" value="WD40/YVTN_repeat-like_dom_sf"/>
</dbReference>
<feature type="compositionally biased region" description="Basic and acidic residues" evidence="4">
    <location>
        <begin position="615"/>
        <end position="630"/>
    </location>
</feature>
<dbReference type="InterPro" id="IPR001680">
    <property type="entry name" value="WD40_rpt"/>
</dbReference>
<dbReference type="SUPFAM" id="SSF50978">
    <property type="entry name" value="WD40 repeat-like"/>
    <property type="match status" value="1"/>
</dbReference>
<dbReference type="AlphaFoldDB" id="A0AAV1IMI0"/>
<dbReference type="PANTHER" id="PTHR15574">
    <property type="entry name" value="WD REPEAT DOMAIN-CONTAINING FAMILY"/>
    <property type="match status" value="1"/>
</dbReference>
<evidence type="ECO:0000256" key="4">
    <source>
        <dbReference type="SAM" id="MobiDB-lite"/>
    </source>
</evidence>
<protein>
    <submittedName>
        <fullName evidence="5">Uncharacterized protein</fullName>
    </submittedName>
</protein>
<reference evidence="5 6" key="1">
    <citation type="submission" date="2023-10" db="EMBL/GenBank/DDBJ databases">
        <authorList>
            <person name="Maclean D."/>
            <person name="Macfadyen A."/>
        </authorList>
    </citation>
    <scope>NUCLEOTIDE SEQUENCE [LARGE SCALE GENOMIC DNA]</scope>
</reference>
<dbReference type="Pfam" id="PF00400">
    <property type="entry name" value="WD40"/>
    <property type="match status" value="3"/>
</dbReference>
<dbReference type="PROSITE" id="PS50082">
    <property type="entry name" value="WD_REPEATS_2"/>
    <property type="match status" value="3"/>
</dbReference>
<comment type="caution">
    <text evidence="5">The sequence shown here is derived from an EMBL/GenBank/DDBJ whole genome shotgun (WGS) entry which is preliminary data.</text>
</comment>
<dbReference type="InterPro" id="IPR045151">
    <property type="entry name" value="DCAF8"/>
</dbReference>
<evidence type="ECO:0000256" key="3">
    <source>
        <dbReference type="PROSITE-ProRule" id="PRU00221"/>
    </source>
</evidence>
<feature type="repeat" description="WD" evidence="3">
    <location>
        <begin position="873"/>
        <end position="904"/>
    </location>
</feature>
<dbReference type="GO" id="GO:0045717">
    <property type="term" value="P:negative regulation of fatty acid biosynthetic process"/>
    <property type="evidence" value="ECO:0007669"/>
    <property type="project" value="TreeGrafter"/>
</dbReference>
<dbReference type="InterPro" id="IPR036322">
    <property type="entry name" value="WD40_repeat_dom_sf"/>
</dbReference>
<proteinExistence type="predicted"/>
<dbReference type="SUPFAM" id="SSF48452">
    <property type="entry name" value="TPR-like"/>
    <property type="match status" value="1"/>
</dbReference>
<feature type="repeat" description="WD" evidence="3">
    <location>
        <begin position="849"/>
        <end position="872"/>
    </location>
</feature>
<dbReference type="GO" id="GO:0080008">
    <property type="term" value="C:Cul4-RING E3 ubiquitin ligase complex"/>
    <property type="evidence" value="ECO:0007669"/>
    <property type="project" value="TreeGrafter"/>
</dbReference>
<dbReference type="PROSITE" id="PS00678">
    <property type="entry name" value="WD_REPEATS_1"/>
    <property type="match status" value="1"/>
</dbReference>
<evidence type="ECO:0000313" key="6">
    <source>
        <dbReference type="Proteomes" id="UP001314263"/>
    </source>
</evidence>
<dbReference type="InterPro" id="IPR019775">
    <property type="entry name" value="WD40_repeat_CS"/>
</dbReference>
<dbReference type="SMART" id="SM00320">
    <property type="entry name" value="WD40"/>
    <property type="match status" value="6"/>
</dbReference>
<evidence type="ECO:0000256" key="2">
    <source>
        <dbReference type="ARBA" id="ARBA00022737"/>
    </source>
</evidence>
<dbReference type="EMBL" id="CAUYUE010000018">
    <property type="protein sequence ID" value="CAK0787912.1"/>
    <property type="molecule type" value="Genomic_DNA"/>
</dbReference>
<dbReference type="GO" id="GO:0005737">
    <property type="term" value="C:cytoplasm"/>
    <property type="evidence" value="ECO:0007669"/>
    <property type="project" value="TreeGrafter"/>
</dbReference>
<feature type="region of interest" description="Disordered" evidence="4">
    <location>
        <begin position="597"/>
        <end position="707"/>
    </location>
</feature>
<dbReference type="Proteomes" id="UP001314263">
    <property type="component" value="Unassembled WGS sequence"/>
</dbReference>
<feature type="compositionally biased region" description="Pro residues" evidence="4">
    <location>
        <begin position="686"/>
        <end position="699"/>
    </location>
</feature>
<organism evidence="5 6">
    <name type="scientific">Coccomyxa viridis</name>
    <dbReference type="NCBI Taxonomy" id="1274662"/>
    <lineage>
        <taxon>Eukaryota</taxon>
        <taxon>Viridiplantae</taxon>
        <taxon>Chlorophyta</taxon>
        <taxon>core chlorophytes</taxon>
        <taxon>Trebouxiophyceae</taxon>
        <taxon>Trebouxiophyceae incertae sedis</taxon>
        <taxon>Coccomyxaceae</taxon>
        <taxon>Coccomyxa</taxon>
    </lineage>
</organism>
<evidence type="ECO:0000313" key="5">
    <source>
        <dbReference type="EMBL" id="CAK0787912.1"/>
    </source>
</evidence>
<dbReference type="PANTHER" id="PTHR15574:SF40">
    <property type="entry name" value="WD AND TETRATRICOPEPTIDE REPEATS PROTEIN 1"/>
    <property type="match status" value="1"/>
</dbReference>
<feature type="region of interest" description="Disordered" evidence="4">
    <location>
        <begin position="722"/>
        <end position="805"/>
    </location>
</feature>
<dbReference type="InterPro" id="IPR011990">
    <property type="entry name" value="TPR-like_helical_dom_sf"/>
</dbReference>
<keyword evidence="1 3" id="KW-0853">WD repeat</keyword>
<keyword evidence="6" id="KW-1185">Reference proteome</keyword>
<accession>A0AAV1IMI0</accession>
<sequence>MTKRARTHLTLDVLNRSHTKGSLTYYNEAFARKLSVDELLEGHEGCVNRVCWSQDGNFLASASDDRKVCLWRFPDAEMGPVMLRTEHAANIFGVRFLPGCGERKLVTGAMDATVQLHELDAPLASVFTRRQRQRHTVRWTPDDRPQQIDSHTTRFTCHTKRVKAVEVAPGEPHLFWSAGEDSEVRQYDTRCRFDLQGHEESPNVLLDVRTGPGLRGKKGQIKCMGINKANPNQMAIGADDQYVRLWDRRMLSAGPRVTDGSQVKPMLEVAPAHLCLGTTAGRGIRQHTTGVAFGAHGDKLSAIYHADHVYAFDITGSSADASARGQACISRQDNGRALPAAGVSDIPRSHIPSTSAGAADADLRSSMLPKEAEACRTAGNRAYFEKKWSLAIQQYSLGIHITMPNGVGGTHMAPDAGSLYSFRAGAYLQRKWQGDAWAALQDCEMAVSLAPGAHKPAFRRIQALRDLGLLEAALQAIKAYERQFSGRASEVEAITAAVLEDRDARHKQADRRRGLARELRAGRRKARARIQQASQHQVQGLDMAADTAAPDAAAGPAALGHGGSAQGFGPAADAVGSSLSGVGPRLRNESSGMAGFSLLDHPLSMPDLAPLPSAERQHEGCEQPGHDRQQAETAGSHARARPGDWQPAHPTPRSPFETSEHEGDRLPLPIDSQSPGAEQMEHEEVPGPPPGSPPGPPQSSPTSAGHQLLPSSSIRVVQTHAAVAGSMASSPSMHAAEGEHPAPLSAQNVPRGSSEGMGVPDMADQLRFDDDSDSDSLSSESDEPDEDFHGGGEPWDQQDSPDVRPEIDCGAFVTAMIPESRRHIHRYIGAANVQTDIKEVTFLGSHDELVAAGSDDGKVYIWDTKTGGVICALQADEDIVNSVAAHPTLPYLATSGIEDRIRIWGPNSSPVHQDLSEQIRQNQENIRKGPRMLLSQEFLQAISGTHQGVLHSLLSDEQGVRLRIPDSPGGCTIS</sequence>
<feature type="compositionally biased region" description="Acidic residues" evidence="4">
    <location>
        <begin position="770"/>
        <end position="786"/>
    </location>
</feature>
<dbReference type="Gene3D" id="1.25.40.10">
    <property type="entry name" value="Tetratricopeptide repeat domain"/>
    <property type="match status" value="1"/>
</dbReference>
<evidence type="ECO:0000256" key="1">
    <source>
        <dbReference type="ARBA" id="ARBA00022574"/>
    </source>
</evidence>
<dbReference type="PROSITE" id="PS50294">
    <property type="entry name" value="WD_REPEATS_REGION"/>
    <property type="match status" value="1"/>
</dbReference>
<dbReference type="Gene3D" id="2.130.10.10">
    <property type="entry name" value="YVTN repeat-like/Quinoprotein amine dehydrogenase"/>
    <property type="match status" value="3"/>
</dbReference>
<feature type="repeat" description="WD" evidence="3">
    <location>
        <begin position="40"/>
        <end position="71"/>
    </location>
</feature>
<keyword evidence="2" id="KW-0677">Repeat</keyword>
<gene>
    <name evidence="5" type="ORF">CVIRNUC_011134</name>
</gene>
<name>A0AAV1IMI0_9CHLO</name>